<organism evidence="2 3">
    <name type="scientific">Pseudoalteromonas haloplanktis</name>
    <name type="common">Alteromonas haloplanktis</name>
    <dbReference type="NCBI Taxonomy" id="228"/>
    <lineage>
        <taxon>Bacteria</taxon>
        <taxon>Pseudomonadati</taxon>
        <taxon>Pseudomonadota</taxon>
        <taxon>Gammaproteobacteria</taxon>
        <taxon>Alteromonadales</taxon>
        <taxon>Pseudoalteromonadaceae</taxon>
        <taxon>Pseudoalteromonas</taxon>
    </lineage>
</organism>
<protein>
    <recommendedName>
        <fullName evidence="4">DUF3015 domain-containing protein</fullName>
    </recommendedName>
</protein>
<accession>A0A9W4QWE5</accession>
<evidence type="ECO:0000313" key="3">
    <source>
        <dbReference type="Proteomes" id="UP001152447"/>
    </source>
</evidence>
<dbReference type="InterPro" id="IPR021383">
    <property type="entry name" value="DUF3015"/>
</dbReference>
<dbReference type="EMBL" id="CAMAPB010000015">
    <property type="protein sequence ID" value="CAH9056002.1"/>
    <property type="molecule type" value="Genomic_DNA"/>
</dbReference>
<evidence type="ECO:0000256" key="1">
    <source>
        <dbReference type="SAM" id="SignalP"/>
    </source>
</evidence>
<proteinExistence type="predicted"/>
<name>A0A9W4QWE5_PSEHA</name>
<dbReference type="AlphaFoldDB" id="A0A9W4QWE5"/>
<gene>
    <name evidence="2" type="ORF">PSEHALCIP103_01362</name>
</gene>
<dbReference type="RefSeq" id="WP_010388962.1">
    <property type="nucleotide sequence ID" value="NZ_CAMAPB010000015.1"/>
</dbReference>
<keyword evidence="1" id="KW-0732">Signal</keyword>
<feature type="signal peptide" evidence="1">
    <location>
        <begin position="1"/>
        <end position="22"/>
    </location>
</feature>
<sequence length="155" mass="16454">MIKRCLTAAVLVSAFVSMPSQAKSGINPWQQCGIGAMVFPDNGVAAAISNIIWDLGTTAVSSNISSVESCEGANVKTAQFIQQTFPVLEQEIAQGEGEYISAMLNVRGCDVTAHQQIITSVRSDYANAPIDNAQAFYELVEGKITTNFSSQCAAI</sequence>
<comment type="caution">
    <text evidence="2">The sequence shown here is derived from an EMBL/GenBank/DDBJ whole genome shotgun (WGS) entry which is preliminary data.</text>
</comment>
<dbReference type="Pfam" id="PF11220">
    <property type="entry name" value="DUF3015"/>
    <property type="match status" value="1"/>
</dbReference>
<reference evidence="2" key="1">
    <citation type="submission" date="2022-07" db="EMBL/GenBank/DDBJ databases">
        <authorList>
            <person name="Criscuolo A."/>
        </authorList>
    </citation>
    <scope>NUCLEOTIDE SEQUENCE</scope>
    <source>
        <strain evidence="2">CIP103197</strain>
    </source>
</reference>
<keyword evidence="3" id="KW-1185">Reference proteome</keyword>
<evidence type="ECO:0000313" key="2">
    <source>
        <dbReference type="EMBL" id="CAH9056002.1"/>
    </source>
</evidence>
<evidence type="ECO:0008006" key="4">
    <source>
        <dbReference type="Google" id="ProtNLM"/>
    </source>
</evidence>
<dbReference type="Proteomes" id="UP001152447">
    <property type="component" value="Unassembled WGS sequence"/>
</dbReference>
<feature type="chain" id="PRO_5040858116" description="DUF3015 domain-containing protein" evidence="1">
    <location>
        <begin position="23"/>
        <end position="155"/>
    </location>
</feature>